<feature type="region of interest" description="Disordered" evidence="5">
    <location>
        <begin position="1194"/>
        <end position="1219"/>
    </location>
</feature>
<feature type="compositionally biased region" description="Basic and acidic residues" evidence="5">
    <location>
        <begin position="229"/>
        <end position="254"/>
    </location>
</feature>
<dbReference type="SMART" id="SM00249">
    <property type="entry name" value="PHD"/>
    <property type="match status" value="1"/>
</dbReference>
<feature type="compositionally biased region" description="Basic and acidic residues" evidence="5">
    <location>
        <begin position="191"/>
        <end position="211"/>
    </location>
</feature>
<feature type="compositionally biased region" description="Low complexity" evidence="5">
    <location>
        <begin position="1654"/>
        <end position="1669"/>
    </location>
</feature>
<dbReference type="InterPro" id="IPR012921">
    <property type="entry name" value="SPOC_C"/>
</dbReference>
<dbReference type="Proteomes" id="UP000008672">
    <property type="component" value="Unassembled WGS sequence"/>
</dbReference>
<evidence type="ECO:0000256" key="1">
    <source>
        <dbReference type="ARBA" id="ARBA00022723"/>
    </source>
</evidence>
<dbReference type="InterPro" id="IPR036575">
    <property type="entry name" value="TFIIS_cen_dom_sf"/>
</dbReference>
<feature type="region of interest" description="Disordered" evidence="5">
    <location>
        <begin position="90"/>
        <end position="311"/>
    </location>
</feature>
<protein>
    <submittedName>
        <fullName evidence="8">PHD finger protein 3</fullName>
    </submittedName>
</protein>
<feature type="compositionally biased region" description="Basic residues" evidence="5">
    <location>
        <begin position="640"/>
        <end position="649"/>
    </location>
</feature>
<dbReference type="InterPro" id="IPR001965">
    <property type="entry name" value="Znf_PHD"/>
</dbReference>
<dbReference type="InterPro" id="IPR011011">
    <property type="entry name" value="Znf_FYVE_PHD"/>
</dbReference>
<dbReference type="EMBL" id="AFYH01222082">
    <property type="status" value="NOT_ANNOTATED_CDS"/>
    <property type="molecule type" value="Genomic_DNA"/>
</dbReference>
<dbReference type="EMBL" id="AFYH01222084">
    <property type="status" value="NOT_ANNOTATED_CDS"/>
    <property type="molecule type" value="Genomic_DNA"/>
</dbReference>
<dbReference type="EMBL" id="AFYH01222080">
    <property type="status" value="NOT_ANNOTATED_CDS"/>
    <property type="molecule type" value="Genomic_DNA"/>
</dbReference>
<feature type="compositionally biased region" description="Acidic residues" evidence="5">
    <location>
        <begin position="1412"/>
        <end position="1426"/>
    </location>
</feature>
<evidence type="ECO:0000256" key="3">
    <source>
        <dbReference type="ARBA" id="ARBA00022833"/>
    </source>
</evidence>
<dbReference type="PANTHER" id="PTHR11477">
    <property type="entry name" value="TRANSCRIPTION FACTOR S-II ZINC FINGER DOMAIN-CONTAINING PROTEIN"/>
    <property type="match status" value="1"/>
</dbReference>
<dbReference type="Bgee" id="ENSLACG00000003425">
    <property type="expression patterns" value="Expressed in pelvic fin and 6 other cell types or tissues"/>
</dbReference>
<dbReference type="InterPro" id="IPR003618">
    <property type="entry name" value="TFIIS_cen_dom"/>
</dbReference>
<feature type="region of interest" description="Disordered" evidence="5">
    <location>
        <begin position="1514"/>
        <end position="1571"/>
    </location>
</feature>
<evidence type="ECO:0000313" key="8">
    <source>
        <dbReference type="Ensembl" id="ENSLACP00000003848.1"/>
    </source>
</evidence>
<feature type="region of interest" description="Disordered" evidence="5">
    <location>
        <begin position="631"/>
        <end position="731"/>
    </location>
</feature>
<dbReference type="Pfam" id="PF00628">
    <property type="entry name" value="PHD"/>
    <property type="match status" value="1"/>
</dbReference>
<gene>
    <name evidence="8" type="primary">PHF3</name>
</gene>
<feature type="compositionally biased region" description="Basic and acidic residues" evidence="5">
    <location>
        <begin position="1714"/>
        <end position="1746"/>
    </location>
</feature>
<feature type="compositionally biased region" description="Low complexity" evidence="5">
    <location>
        <begin position="1632"/>
        <end position="1645"/>
    </location>
</feature>
<feature type="domain" description="TFIIS central" evidence="7">
    <location>
        <begin position="959"/>
        <end position="1078"/>
    </location>
</feature>
<feature type="compositionally biased region" description="Basic and acidic residues" evidence="5">
    <location>
        <begin position="1449"/>
        <end position="1467"/>
    </location>
</feature>
<feature type="region of interest" description="Disordered" evidence="5">
    <location>
        <begin position="861"/>
        <end position="896"/>
    </location>
</feature>
<keyword evidence="9" id="KW-1185">Reference proteome</keyword>
<keyword evidence="3" id="KW-0862">Zinc</keyword>
<feature type="compositionally biased region" description="Basic and acidic residues" evidence="5">
    <location>
        <begin position="801"/>
        <end position="827"/>
    </location>
</feature>
<dbReference type="GO" id="GO:0005634">
    <property type="term" value="C:nucleus"/>
    <property type="evidence" value="ECO:0007669"/>
    <property type="project" value="TreeGrafter"/>
</dbReference>
<feature type="compositionally biased region" description="Basic and acidic residues" evidence="5">
    <location>
        <begin position="920"/>
        <end position="931"/>
    </location>
</feature>
<feature type="compositionally biased region" description="Basic and acidic residues" evidence="5">
    <location>
        <begin position="861"/>
        <end position="889"/>
    </location>
</feature>
<dbReference type="CDD" id="cd21548">
    <property type="entry name" value="SPOC_PHF3"/>
    <property type="match status" value="1"/>
</dbReference>
<feature type="region of interest" description="Disordered" evidence="5">
    <location>
        <begin position="918"/>
        <end position="956"/>
    </location>
</feature>
<feature type="compositionally biased region" description="Basic and acidic residues" evidence="5">
    <location>
        <begin position="1606"/>
        <end position="1625"/>
    </location>
</feature>
<dbReference type="Pfam" id="PF07500">
    <property type="entry name" value="TFIIS_M"/>
    <property type="match status" value="1"/>
</dbReference>
<dbReference type="eggNOG" id="KOG1634">
    <property type="taxonomic scope" value="Eukaryota"/>
</dbReference>
<evidence type="ECO:0000313" key="9">
    <source>
        <dbReference type="Proteomes" id="UP000008672"/>
    </source>
</evidence>
<dbReference type="FunCoup" id="H3A2H7">
    <property type="interactions" value="1828"/>
</dbReference>
<keyword evidence="2 4" id="KW-0863">Zinc-finger</keyword>
<dbReference type="InParanoid" id="H3A2H7"/>
<feature type="compositionally biased region" description="Polar residues" evidence="5">
    <location>
        <begin position="1683"/>
        <end position="1699"/>
    </location>
</feature>
<proteinExistence type="predicted"/>
<dbReference type="EMBL" id="AFYH01222085">
    <property type="status" value="NOT_ANNOTATED_CDS"/>
    <property type="molecule type" value="Genomic_DNA"/>
</dbReference>
<feature type="compositionally biased region" description="Polar residues" evidence="5">
    <location>
        <begin position="1747"/>
        <end position="1759"/>
    </location>
</feature>
<sequence>MDIVDTFNHLIPTDHLDEALFLGSNLETEVCDEFGTSHNVQEDSLKNMLSDKDPMLGSASSQFCLPVSDDTDTNFQMTCSTVVGLDDIMDENDAKEGSHDTIEEEELMLSGRSLRSKSTRTSLPSPRKSPRLMAQEPIRSLRQSTLSRRSNNVAAATVKKKPVKSGFAQRGLQKSPQKQLQSTHLSEEDEGSIKQEPEQQKEVRRSGRKSEQTTQEMPIPIGRRSVRSIGKESSNDVEPEDKSQGSDKPIKMDDDSVDNLKNCPVQEENLSDNKDTVTENKMENIIQEPLNLTDGGAKKEQDDVGQGESSENTISVLIPEPQSNELKDVIDEVSLLEENRISDITTAVDMPSELISCENPSEMHQELEILSQDLKENVDSSSDLAAPVMTSEIKSESTGIDKLELVDSTKCITEHLQAPAECKEEPQLEKAEEECTKPSGNEPEKSLLETCNFDEALNQNVHQQKNIKSEGQESTNLLDTVSQKSLYPLKNLESPQAKHKVKPQQNRIQGSQMKLATEKQLIRLKKKRMNADAVKRKVNEKEVNLLQKPTKIQRTQVGQIITGESCSLKVKPVQKKTRTLVNRALKPQDLLHPQASKKPLAHDLGQERLQSHQASKGAHQPVSKHLLHQTKQLPHSSQKQLHHLQKHSHLIPCKSMGQLKEEVEEKDKRIVDQSKEDEKEKLKLKKSEKGLQPRQRRSSKSLSLDEPPLFIPDNMPAVKKEGSEGVPSSDNKDLWDVSKHCGICRKPHSNRFMVGCGRCDDWFHGDCVGLSLSQAQQMEQEDKEYICMKCCAEEDKKSQTVKQSVEDYQTKPQSQEENRTLESEKVVTKPSPASYTNVRDGAVEKTKPFDDTVKHKVKIFRKESTDRRNSAEFKELESKKPQQVPDRKIGSTGVGTCRPLEEKHEKVSKDFVSALGSGEKASKAAISEKQEVKKKKEKGSSTNINPSVPSAPKPSVEQIRQSVRHSLRDILVKRLTVSSLKVPEERPAKVAAKIEKHLFTFFRDTDSKYKNKYRSLMFNLKDPKNNVLYKRVLKGDVSPDHLIRMSPEELASKELAAWRQRENRHTIEMIEKEQREVERRPITKITHKGEIEIESEAQIKETEVMEVVKPPPKVVEKVEVVLKEAEPESTKDTTNQHKNHLFDLNCKICTGRMAPPVDDKSPNKPKVVTGVVRRQSDNESDTLVEALSSTSSVLAFDPAEEPKEESPDPSFSASGRSDTPGILEDESTFLARLHFIWKGFINMPSVAKLVTKAYPVSGTLEYLTEDLPDSIQVGGRISPQTVWDYVEKIKASGTKEICIVRFCPASEEDQISYTLLYAYFSSRRRYGVVANNMRQVKDMYLIPLGTSEKVPHHLVPFDGPGLEACRSNLLLGLIIRQRMKRQLSTSLSEDVHEGGHSNLSEKKSKIELKEQGEEEVEEEDDEDENDFFNSFTTVLHKHKNRPPQSEATDVQKTEEPVPDQKRTEPPKPLRFLPGVLVGWENQPSPLDLISKPLPVDDILQSLLGTTGNICEETDSILGTNKEKPLSDEKSSAKEPKKTLDKSSEGTSYTKGELNNLQEYNAKKLDTSVGRSSDATNVFKALTLKDKPPDVSTEAFLSLIQSQQEETVEKQQDREPGQHLAEKTKGLNENQDSLSASASCSPVKSSTTTGNSDFVVNASSVEAVSSTSRSPQFINLKKDPRQATGRNQQSNVSVSTTEVDSSAEKGGKLSLPNQSKDKEGSKSLESKPTETDKQSLGEQDQHTHVTEVSRSTSSAMAGQTNLKEEVKLSEESGEVHNTVSVLSLKQGSVPGSSSYESCTAAGSELPLKGSPVSPAVGGNFSPVGSQQHNFPPPSGIPFQGLPSVNFNTQSNLIPRFPPHLPQPPPPGFGFHCGVQNPMVPWHTPVHQQGQPPHFMGPIPPGPPFPSEQSRYGRPQKFHHSKDDRPERRHSDLWDRPDYHSSRGFSRDQGKFHRQRFHSDSFHQRKDQHKKDWDFEKERKRHWSRGSERGRRRE</sequence>
<dbReference type="GO" id="GO:0006351">
    <property type="term" value="P:DNA-templated transcription"/>
    <property type="evidence" value="ECO:0007669"/>
    <property type="project" value="InterPro"/>
</dbReference>
<dbReference type="PROSITE" id="PS50016">
    <property type="entry name" value="ZF_PHD_2"/>
    <property type="match status" value="1"/>
</dbReference>
<feature type="compositionally biased region" description="Polar residues" evidence="5">
    <location>
        <begin position="172"/>
        <end position="184"/>
    </location>
</feature>
<dbReference type="Pfam" id="PF07744">
    <property type="entry name" value="SPOC"/>
    <property type="match status" value="1"/>
</dbReference>
<feature type="compositionally biased region" description="Basic and acidic residues" evidence="5">
    <location>
        <begin position="1520"/>
        <end position="1543"/>
    </location>
</feature>
<reference evidence="8" key="2">
    <citation type="submission" date="2025-08" db="UniProtKB">
        <authorList>
            <consortium name="Ensembl"/>
        </authorList>
    </citation>
    <scope>IDENTIFICATION</scope>
</reference>
<dbReference type="GeneTree" id="ENSGT00940000155080"/>
<feature type="compositionally biased region" description="Basic and acidic residues" evidence="5">
    <location>
        <begin position="271"/>
        <end position="282"/>
    </location>
</feature>
<organism evidence="8 9">
    <name type="scientific">Latimeria chalumnae</name>
    <name type="common">Coelacanth</name>
    <dbReference type="NCBI Taxonomy" id="7897"/>
    <lineage>
        <taxon>Eukaryota</taxon>
        <taxon>Metazoa</taxon>
        <taxon>Chordata</taxon>
        <taxon>Craniata</taxon>
        <taxon>Vertebrata</taxon>
        <taxon>Euteleostomi</taxon>
        <taxon>Coelacanthiformes</taxon>
        <taxon>Coelacanthidae</taxon>
        <taxon>Latimeria</taxon>
    </lineage>
</organism>
<feature type="region of interest" description="Disordered" evidence="5">
    <location>
        <begin position="1880"/>
        <end position="1992"/>
    </location>
</feature>
<dbReference type="SUPFAM" id="SSF57903">
    <property type="entry name" value="FYVE/PHD zinc finger"/>
    <property type="match status" value="1"/>
</dbReference>
<feature type="region of interest" description="Disordered" evidence="5">
    <location>
        <begin position="1386"/>
        <end position="1469"/>
    </location>
</feature>
<name>H3A2H7_LATCH</name>
<dbReference type="SMART" id="SM00510">
    <property type="entry name" value="TFS2M"/>
    <property type="match status" value="1"/>
</dbReference>
<evidence type="ECO:0000256" key="4">
    <source>
        <dbReference type="PROSITE-ProRule" id="PRU00146"/>
    </source>
</evidence>
<feature type="compositionally biased region" description="Low complexity" evidence="5">
    <location>
        <begin position="140"/>
        <end position="157"/>
    </location>
</feature>
<dbReference type="CDD" id="cd15638">
    <property type="entry name" value="PHD_PHF3"/>
    <property type="match status" value="1"/>
</dbReference>
<dbReference type="PANTHER" id="PTHR11477:SF10">
    <property type="entry name" value="PHD FINGER PROTEIN 3"/>
    <property type="match status" value="1"/>
</dbReference>
<reference evidence="8" key="3">
    <citation type="submission" date="2025-09" db="UniProtKB">
        <authorList>
            <consortium name="Ensembl"/>
        </authorList>
    </citation>
    <scope>IDENTIFICATION</scope>
</reference>
<feature type="region of interest" description="Disordered" evidence="5">
    <location>
        <begin position="1601"/>
        <end position="1759"/>
    </location>
</feature>
<feature type="compositionally biased region" description="Polar residues" evidence="5">
    <location>
        <begin position="1544"/>
        <end position="1558"/>
    </location>
</feature>
<feature type="compositionally biased region" description="Basic and acidic residues" evidence="5">
    <location>
        <begin position="92"/>
        <end position="101"/>
    </location>
</feature>
<feature type="region of interest" description="Disordered" evidence="5">
    <location>
        <begin position="801"/>
        <end position="842"/>
    </location>
</feature>
<dbReference type="STRING" id="7897.ENSLACP00000003848"/>
<dbReference type="EMBL" id="AFYH01222079">
    <property type="status" value="NOT_ANNOTATED_CDS"/>
    <property type="molecule type" value="Genomic_DNA"/>
</dbReference>
<dbReference type="InterPro" id="IPR019787">
    <property type="entry name" value="Znf_PHD-finger"/>
</dbReference>
<dbReference type="Gene3D" id="3.30.40.10">
    <property type="entry name" value="Zinc/RING finger domain, C3HC4 (zinc finger)"/>
    <property type="match status" value="1"/>
</dbReference>
<feature type="region of interest" description="Disordered" evidence="5">
    <location>
        <begin position="421"/>
        <end position="447"/>
    </location>
</feature>
<dbReference type="PROSITE" id="PS01359">
    <property type="entry name" value="ZF_PHD_1"/>
    <property type="match status" value="1"/>
</dbReference>
<dbReference type="InterPro" id="IPR019786">
    <property type="entry name" value="Zinc_finger_PHD-type_CS"/>
</dbReference>
<dbReference type="EMBL" id="AFYH01222081">
    <property type="status" value="NOT_ANNOTATED_CDS"/>
    <property type="molecule type" value="Genomic_DNA"/>
</dbReference>
<dbReference type="SUPFAM" id="SSF46942">
    <property type="entry name" value="Elongation factor TFIIS domain 2"/>
    <property type="match status" value="1"/>
</dbReference>
<evidence type="ECO:0000259" key="6">
    <source>
        <dbReference type="PROSITE" id="PS50016"/>
    </source>
</evidence>
<accession>H3A2H7</accession>
<dbReference type="EMBL" id="AFYH01222083">
    <property type="status" value="NOT_ANNOTATED_CDS"/>
    <property type="molecule type" value="Genomic_DNA"/>
</dbReference>
<evidence type="ECO:0000256" key="2">
    <source>
        <dbReference type="ARBA" id="ARBA00022771"/>
    </source>
</evidence>
<reference evidence="9" key="1">
    <citation type="submission" date="2011-08" db="EMBL/GenBank/DDBJ databases">
        <title>The draft genome of Latimeria chalumnae.</title>
        <authorList>
            <person name="Di Palma F."/>
            <person name="Alfoldi J."/>
            <person name="Johnson J."/>
            <person name="Berlin A."/>
            <person name="Gnerre S."/>
            <person name="Jaffe D."/>
            <person name="MacCallum I."/>
            <person name="Young S."/>
            <person name="Walker B.J."/>
            <person name="Lander E."/>
            <person name="Lindblad-Toh K."/>
        </authorList>
    </citation>
    <scope>NUCLEOTIDE SEQUENCE [LARGE SCALE GENOMIC DNA]</scope>
    <source>
        <strain evidence="9">Wild caught</strain>
    </source>
</reference>
<dbReference type="EMBL" id="AFYH01222076">
    <property type="status" value="NOT_ANNOTATED_CDS"/>
    <property type="molecule type" value="Genomic_DNA"/>
</dbReference>
<feature type="domain" description="PHD-type" evidence="6">
    <location>
        <begin position="738"/>
        <end position="793"/>
    </location>
</feature>
<evidence type="ECO:0000256" key="5">
    <source>
        <dbReference type="SAM" id="MobiDB-lite"/>
    </source>
</evidence>
<keyword evidence="1" id="KW-0479">Metal-binding</keyword>
<dbReference type="HOGENOM" id="CLU_001663_0_0_1"/>
<dbReference type="EMBL" id="AFYH01222077">
    <property type="status" value="NOT_ANNOTATED_CDS"/>
    <property type="molecule type" value="Genomic_DNA"/>
</dbReference>
<dbReference type="PROSITE" id="PS51321">
    <property type="entry name" value="TFIIS_CENTRAL"/>
    <property type="match status" value="1"/>
</dbReference>
<evidence type="ECO:0000259" key="7">
    <source>
        <dbReference type="PROSITE" id="PS51321"/>
    </source>
</evidence>
<feature type="compositionally biased region" description="Basic and acidic residues" evidence="5">
    <location>
        <begin position="1919"/>
        <end position="1976"/>
    </location>
</feature>
<feature type="compositionally biased region" description="Basic and acidic residues" evidence="5">
    <location>
        <begin position="1983"/>
        <end position="1992"/>
    </location>
</feature>
<dbReference type="GO" id="GO:0008270">
    <property type="term" value="F:zinc ion binding"/>
    <property type="evidence" value="ECO:0007669"/>
    <property type="project" value="UniProtKB-KW"/>
</dbReference>
<dbReference type="InterPro" id="IPR013083">
    <property type="entry name" value="Znf_RING/FYVE/PHD"/>
</dbReference>
<dbReference type="Gene3D" id="1.10.472.30">
    <property type="entry name" value="Transcription elongation factor S-II, central domain"/>
    <property type="match status" value="1"/>
</dbReference>
<dbReference type="Ensembl" id="ENSLACT00000003883.1">
    <property type="protein sequence ID" value="ENSLACP00000003848.1"/>
    <property type="gene ID" value="ENSLACG00000003425.1"/>
</dbReference>
<feature type="compositionally biased region" description="Basic and acidic residues" evidence="5">
    <location>
        <begin position="1389"/>
        <end position="1411"/>
    </location>
</feature>
<feature type="compositionally biased region" description="Basic and acidic residues" evidence="5">
    <location>
        <begin position="659"/>
        <end position="691"/>
    </location>
</feature>
<dbReference type="OMA" id="RQPERCQ"/>
<dbReference type="EMBL" id="AFYH01222078">
    <property type="status" value="NOT_ANNOTATED_CDS"/>
    <property type="molecule type" value="Genomic_DNA"/>
</dbReference>